<feature type="transmembrane region" description="Helical" evidence="1">
    <location>
        <begin position="45"/>
        <end position="65"/>
    </location>
</feature>
<gene>
    <name evidence="2" type="ORF">Alo02nite_71000</name>
    <name evidence="3" type="ORF">BJ964_004831</name>
</gene>
<evidence type="ECO:0000313" key="5">
    <source>
        <dbReference type="Proteomes" id="UP000631312"/>
    </source>
</evidence>
<reference evidence="2 5" key="2">
    <citation type="submission" date="2021-01" db="EMBL/GenBank/DDBJ databases">
        <title>Whole genome shotgun sequence of Actinoplanes lobatus NBRC 12513.</title>
        <authorList>
            <person name="Komaki H."/>
            <person name="Tamura T."/>
        </authorList>
    </citation>
    <scope>NUCLEOTIDE SEQUENCE [LARGE SCALE GENOMIC DNA]</scope>
    <source>
        <strain evidence="2 5">NBRC 12513</strain>
    </source>
</reference>
<dbReference type="Proteomes" id="UP000590511">
    <property type="component" value="Unassembled WGS sequence"/>
</dbReference>
<evidence type="ECO:0000313" key="3">
    <source>
        <dbReference type="EMBL" id="MBB4750670.1"/>
    </source>
</evidence>
<keyword evidence="1" id="KW-1133">Transmembrane helix</keyword>
<organism evidence="3 4">
    <name type="scientific">Actinoplanes lobatus</name>
    <dbReference type="NCBI Taxonomy" id="113568"/>
    <lineage>
        <taxon>Bacteria</taxon>
        <taxon>Bacillati</taxon>
        <taxon>Actinomycetota</taxon>
        <taxon>Actinomycetes</taxon>
        <taxon>Micromonosporales</taxon>
        <taxon>Micromonosporaceae</taxon>
        <taxon>Actinoplanes</taxon>
    </lineage>
</organism>
<dbReference type="EMBL" id="BOMP01000120">
    <property type="protein sequence ID" value="GIE44202.1"/>
    <property type="molecule type" value="Genomic_DNA"/>
</dbReference>
<sequence length="68" mass="7130">MPSPAPAHRRYLQVAAVAALVFIGAALVVFSVSPAGILGMLTYNLLPIAWLTTCCSLAGLALASIRYR</sequence>
<reference evidence="3 4" key="1">
    <citation type="submission" date="2020-08" db="EMBL/GenBank/DDBJ databases">
        <title>Sequencing the genomes of 1000 actinobacteria strains.</title>
        <authorList>
            <person name="Klenk H.-P."/>
        </authorList>
    </citation>
    <scope>NUCLEOTIDE SEQUENCE [LARGE SCALE GENOMIC DNA]</scope>
    <source>
        <strain evidence="3 4">DSM 43150</strain>
    </source>
</reference>
<feature type="transmembrane region" description="Helical" evidence="1">
    <location>
        <begin position="12"/>
        <end position="33"/>
    </location>
</feature>
<protein>
    <submittedName>
        <fullName evidence="3">Uncharacterized protein</fullName>
    </submittedName>
</protein>
<evidence type="ECO:0000256" key="1">
    <source>
        <dbReference type="SAM" id="Phobius"/>
    </source>
</evidence>
<keyword evidence="5" id="KW-1185">Reference proteome</keyword>
<dbReference type="EMBL" id="JACHNC010000001">
    <property type="protein sequence ID" value="MBB4750670.1"/>
    <property type="molecule type" value="Genomic_DNA"/>
</dbReference>
<keyword evidence="1" id="KW-0472">Membrane</keyword>
<dbReference type="AlphaFoldDB" id="A0A7W7HHL9"/>
<dbReference type="Proteomes" id="UP000631312">
    <property type="component" value="Unassembled WGS sequence"/>
</dbReference>
<comment type="caution">
    <text evidence="3">The sequence shown here is derived from an EMBL/GenBank/DDBJ whole genome shotgun (WGS) entry which is preliminary data.</text>
</comment>
<evidence type="ECO:0000313" key="4">
    <source>
        <dbReference type="Proteomes" id="UP000590511"/>
    </source>
</evidence>
<dbReference type="RefSeq" id="WP_188122815.1">
    <property type="nucleotide sequence ID" value="NZ_BOMP01000120.1"/>
</dbReference>
<proteinExistence type="predicted"/>
<name>A0A7W7HHL9_9ACTN</name>
<evidence type="ECO:0000313" key="2">
    <source>
        <dbReference type="EMBL" id="GIE44202.1"/>
    </source>
</evidence>
<accession>A0A7W7HHL9</accession>
<keyword evidence="1" id="KW-0812">Transmembrane</keyword>